<dbReference type="PRINTS" id="PR00080">
    <property type="entry name" value="SDRFAMILY"/>
</dbReference>
<dbReference type="PANTHER" id="PTHR24321">
    <property type="entry name" value="DEHYDROGENASES, SHORT CHAIN"/>
    <property type="match status" value="1"/>
</dbReference>
<organism evidence="3 4">
    <name type="scientific">Kurthia sibirica</name>
    <dbReference type="NCBI Taxonomy" id="202750"/>
    <lineage>
        <taxon>Bacteria</taxon>
        <taxon>Bacillati</taxon>
        <taxon>Bacillota</taxon>
        <taxon>Bacilli</taxon>
        <taxon>Bacillales</taxon>
        <taxon>Caryophanaceae</taxon>
        <taxon>Kurthia</taxon>
    </lineage>
</organism>
<keyword evidence="4" id="KW-1185">Reference proteome</keyword>
<dbReference type="Proteomes" id="UP000245938">
    <property type="component" value="Unassembled WGS sequence"/>
</dbReference>
<dbReference type="InterPro" id="IPR036291">
    <property type="entry name" value="NAD(P)-bd_dom_sf"/>
</dbReference>
<name>A0A2U3AIJ6_9BACL</name>
<dbReference type="RefSeq" id="WP_109306963.1">
    <property type="nucleotide sequence ID" value="NZ_BJUF01000015.1"/>
</dbReference>
<dbReference type="Gene3D" id="3.40.50.720">
    <property type="entry name" value="NAD(P)-binding Rossmann-like Domain"/>
    <property type="match status" value="1"/>
</dbReference>
<dbReference type="NCBIfam" id="NF005559">
    <property type="entry name" value="PRK07231.1"/>
    <property type="match status" value="1"/>
</dbReference>
<reference evidence="3 4" key="1">
    <citation type="submission" date="2018-05" db="EMBL/GenBank/DDBJ databases">
        <title>Kurthia sibirica genome sequence.</title>
        <authorList>
            <person name="Maclea K.S."/>
            <person name="Goen A.E."/>
        </authorList>
    </citation>
    <scope>NUCLEOTIDE SEQUENCE [LARGE SCALE GENOMIC DNA]</scope>
    <source>
        <strain evidence="3 4">ATCC 49154</strain>
    </source>
</reference>
<evidence type="ECO:0000313" key="4">
    <source>
        <dbReference type="Proteomes" id="UP000245938"/>
    </source>
</evidence>
<dbReference type="AlphaFoldDB" id="A0A2U3AIJ6"/>
<dbReference type="InterPro" id="IPR020904">
    <property type="entry name" value="Sc_DH/Rdtase_CS"/>
</dbReference>
<comment type="similarity">
    <text evidence="1">Belongs to the short-chain dehydrogenases/reductases (SDR) family.</text>
</comment>
<dbReference type="PROSITE" id="PS00061">
    <property type="entry name" value="ADH_SHORT"/>
    <property type="match status" value="1"/>
</dbReference>
<evidence type="ECO:0000256" key="1">
    <source>
        <dbReference type="ARBA" id="ARBA00006484"/>
    </source>
</evidence>
<dbReference type="EMBL" id="QFVR01000022">
    <property type="protein sequence ID" value="PWI24369.1"/>
    <property type="molecule type" value="Genomic_DNA"/>
</dbReference>
<dbReference type="FunFam" id="3.40.50.720:FF:000084">
    <property type="entry name" value="Short-chain dehydrogenase reductase"/>
    <property type="match status" value="1"/>
</dbReference>
<evidence type="ECO:0000313" key="3">
    <source>
        <dbReference type="EMBL" id="PWI24369.1"/>
    </source>
</evidence>
<proteinExistence type="inferred from homology"/>
<dbReference type="SUPFAM" id="SSF51735">
    <property type="entry name" value="NAD(P)-binding Rossmann-fold domains"/>
    <property type="match status" value="1"/>
</dbReference>
<dbReference type="GO" id="GO:0016491">
    <property type="term" value="F:oxidoreductase activity"/>
    <property type="evidence" value="ECO:0007669"/>
    <property type="project" value="UniProtKB-KW"/>
</dbReference>
<dbReference type="GO" id="GO:0008206">
    <property type="term" value="P:bile acid metabolic process"/>
    <property type="evidence" value="ECO:0007669"/>
    <property type="project" value="UniProtKB-ARBA"/>
</dbReference>
<accession>A0A2U3AIJ6</accession>
<evidence type="ECO:0000256" key="2">
    <source>
        <dbReference type="ARBA" id="ARBA00023002"/>
    </source>
</evidence>
<dbReference type="InterPro" id="IPR002347">
    <property type="entry name" value="SDR_fam"/>
</dbReference>
<dbReference type="CDD" id="cd05233">
    <property type="entry name" value="SDR_c"/>
    <property type="match status" value="1"/>
</dbReference>
<protein>
    <submittedName>
        <fullName evidence="3">Short-chain dehydrogenase</fullName>
    </submittedName>
</protein>
<dbReference type="PRINTS" id="PR00081">
    <property type="entry name" value="GDHRDH"/>
</dbReference>
<sequence length="247" mass="26618">MRLKDKVAIITGGTGGIGIATAIRFVEEGASVILADLDEEKGKRVIAELAYGQEVIQFMAVDVTNEEAVEKLMVQTLKLFNKIDIIVNGAGINQQEMLIENLTFPNWQHIIAVNTTSIFFMMKHALPHMEAGSAIVNIASIAGMKGQKLVAAYTASKSAVIGLTKATATEYGRKNIRINAVAPGVIDTPMVDEWKATDKWPILSIANALKRLGKPREVAHTILFLASEEASFITGETVVVDGGTLNI</sequence>
<dbReference type="Pfam" id="PF13561">
    <property type="entry name" value="adh_short_C2"/>
    <property type="match status" value="1"/>
</dbReference>
<keyword evidence="2" id="KW-0560">Oxidoreductase</keyword>
<dbReference type="OrthoDB" id="9803333at2"/>
<comment type="caution">
    <text evidence="3">The sequence shown here is derived from an EMBL/GenBank/DDBJ whole genome shotgun (WGS) entry which is preliminary data.</text>
</comment>
<gene>
    <name evidence="3" type="ORF">DEX24_13615</name>
</gene>
<dbReference type="PANTHER" id="PTHR24321:SF8">
    <property type="entry name" value="ESTRADIOL 17-BETA-DEHYDROGENASE 8-RELATED"/>
    <property type="match status" value="1"/>
</dbReference>